<dbReference type="RefSeq" id="XP_010907250.1">
    <property type="nucleotide sequence ID" value="XM_010908948.3"/>
</dbReference>
<dbReference type="Gene3D" id="3.20.20.80">
    <property type="entry name" value="Glycosidases"/>
    <property type="match status" value="1"/>
</dbReference>
<name>A0A6I9QCS7_ELAGV</name>
<evidence type="ECO:0000256" key="5">
    <source>
        <dbReference type="SAM" id="SignalP"/>
    </source>
</evidence>
<dbReference type="FunFam" id="3.20.20.80:FF:000010">
    <property type="entry name" value="glucan endo-1,3-beta-glucosidase, basic"/>
    <property type="match status" value="1"/>
</dbReference>
<dbReference type="InParanoid" id="A0A6I9QCS7"/>
<proteinExistence type="inferred from homology"/>
<organism evidence="6 7">
    <name type="scientific">Elaeis guineensis var. tenera</name>
    <name type="common">Oil palm</name>
    <dbReference type="NCBI Taxonomy" id="51953"/>
    <lineage>
        <taxon>Eukaryota</taxon>
        <taxon>Viridiplantae</taxon>
        <taxon>Streptophyta</taxon>
        <taxon>Embryophyta</taxon>
        <taxon>Tracheophyta</taxon>
        <taxon>Spermatophyta</taxon>
        <taxon>Magnoliopsida</taxon>
        <taxon>Liliopsida</taxon>
        <taxon>Arecaceae</taxon>
        <taxon>Arecoideae</taxon>
        <taxon>Cocoseae</taxon>
        <taxon>Elaeidinae</taxon>
        <taxon>Elaeis</taxon>
    </lineage>
</organism>
<dbReference type="Pfam" id="PF00332">
    <property type="entry name" value="Glyco_hydro_17"/>
    <property type="match status" value="1"/>
</dbReference>
<evidence type="ECO:0000256" key="3">
    <source>
        <dbReference type="ARBA" id="ARBA00023295"/>
    </source>
</evidence>
<evidence type="ECO:0000256" key="1">
    <source>
        <dbReference type="ARBA" id="ARBA00008773"/>
    </source>
</evidence>
<protein>
    <submittedName>
        <fullName evidence="7">Glucan endo-1,3-beta-glucosidase-like</fullName>
    </submittedName>
</protein>
<dbReference type="SUPFAM" id="SSF51445">
    <property type="entry name" value="(Trans)glycosidases"/>
    <property type="match status" value="1"/>
</dbReference>
<dbReference type="PANTHER" id="PTHR32227">
    <property type="entry name" value="GLUCAN ENDO-1,3-BETA-GLUCOSIDASE BG1-RELATED-RELATED"/>
    <property type="match status" value="1"/>
</dbReference>
<dbReference type="InterPro" id="IPR017853">
    <property type="entry name" value="GH"/>
</dbReference>
<comment type="similarity">
    <text evidence="1 4">Belongs to the glycosyl hydrolase 17 family.</text>
</comment>
<evidence type="ECO:0000256" key="2">
    <source>
        <dbReference type="ARBA" id="ARBA00022801"/>
    </source>
</evidence>
<keyword evidence="2" id="KW-0378">Hydrolase</keyword>
<dbReference type="Proteomes" id="UP000504607">
    <property type="component" value="Unplaced"/>
</dbReference>
<sequence>MANLSMASISAAILLLGIVITIPTGVQSIGVCYGMVGNNLPQPSEVVELYKSKMIGQMRIYGPNADVLQALKGSNVGLILDVPKEDLQRLASDPSAASNWVQDNIKSYLPDVSFRYIAIGNEVIPGNYAQYVLPAMNNIHDALSASGLQNQIKVSTSVSQGVLGQSYPPSSGTFSSDASKYLGHIVNFLASNGSPLLVNVYPYFSYIDDMKDIKIEYALFTSPGTVVNDPPYGYQNLFDAIVDAIYSALEKMEGSNIPVVVSESGWPSATGIAATMDNAKIYNQNLINHVSRGTPKRPGKAIEAYIFAMFNENEKKPSGIENNFGLFYPNKTPVYPINFG</sequence>
<feature type="chain" id="PRO_5026658201" evidence="5">
    <location>
        <begin position="29"/>
        <end position="340"/>
    </location>
</feature>
<dbReference type="GO" id="GO:0005975">
    <property type="term" value="P:carbohydrate metabolic process"/>
    <property type="evidence" value="ECO:0007669"/>
    <property type="project" value="InterPro"/>
</dbReference>
<keyword evidence="6" id="KW-1185">Reference proteome</keyword>
<dbReference type="FunCoup" id="A0A6I9QCS7">
    <property type="interactions" value="31"/>
</dbReference>
<evidence type="ECO:0000313" key="6">
    <source>
        <dbReference type="Proteomes" id="UP000504607"/>
    </source>
</evidence>
<keyword evidence="5" id="KW-0732">Signal</keyword>
<keyword evidence="3" id="KW-0326">Glycosidase</keyword>
<dbReference type="GeneID" id="105033963"/>
<dbReference type="GO" id="GO:0042973">
    <property type="term" value="F:glucan endo-1,3-beta-D-glucosidase activity"/>
    <property type="evidence" value="ECO:0007669"/>
    <property type="project" value="UniProtKB-ARBA"/>
</dbReference>
<feature type="signal peptide" evidence="5">
    <location>
        <begin position="1"/>
        <end position="28"/>
    </location>
</feature>
<reference evidence="7" key="1">
    <citation type="submission" date="2025-08" db="UniProtKB">
        <authorList>
            <consortium name="RefSeq"/>
        </authorList>
    </citation>
    <scope>IDENTIFICATION</scope>
</reference>
<dbReference type="OrthoDB" id="941679at2759"/>
<evidence type="ECO:0000256" key="4">
    <source>
        <dbReference type="RuleBase" id="RU004335"/>
    </source>
</evidence>
<dbReference type="InterPro" id="IPR044965">
    <property type="entry name" value="Glyco_hydro_17_plant"/>
</dbReference>
<dbReference type="InterPro" id="IPR000490">
    <property type="entry name" value="Glyco_hydro_17"/>
</dbReference>
<dbReference type="KEGG" id="egu:105033963"/>
<dbReference type="AlphaFoldDB" id="A0A6I9QCS7"/>
<gene>
    <name evidence="7" type="primary">LOC105033963</name>
</gene>
<evidence type="ECO:0000313" key="7">
    <source>
        <dbReference type="RefSeq" id="XP_010907250.1"/>
    </source>
</evidence>
<accession>A0A6I9QCS7</accession>